<sequence length="443" mass="47883">MAKIDQTTEKTFAQEFAAFITAAPSAYHAAAWEAEQLHTAGFTEQDEHEIWMNHRRGFVRRSGAVIAWQLPQKIDAQTGFRIVGAHNDSPSFKIKPNPDTAAFGFSQVNVEVYGGPLLNSWLNRDLGIAGQISTIDGEIHLVKTPPIMYIPQLAPHLDRSQNGELKLSAQNDYHPIWAIGDHSIFTYLADYIGVEQSRIAGMDLYAYDGQAPRIFGGTSEADFLAAGRQDNLSSVFAAFRAFCEIAADAEKNESNSDPEEAGDVLIFAAFDHEEVGSCTFTGAEGPFLEHLLRRISAGLTAAEKTNSAERFLQMLANSSCISADAGHSINPNKTEKHDPAHQPVLGNGPLLKINSQQRYATEAQGIALWLRACEAGEIATQEFVSNNDVPCGSTIGPATATRLGIVTVDVGIPLLSMHSVREISAPADLLALAKALQGYYAGA</sequence>
<organism evidence="11 12">
    <name type="scientific">Arcanobacterium hippocoleae</name>
    <dbReference type="NCBI Taxonomy" id="149017"/>
    <lineage>
        <taxon>Bacteria</taxon>
        <taxon>Bacillati</taxon>
        <taxon>Actinomycetota</taxon>
        <taxon>Actinomycetes</taxon>
        <taxon>Actinomycetales</taxon>
        <taxon>Actinomycetaceae</taxon>
        <taxon>Arcanobacterium</taxon>
    </lineage>
</organism>
<dbReference type="SUPFAM" id="SSF53187">
    <property type="entry name" value="Zn-dependent exopeptidases"/>
    <property type="match status" value="1"/>
</dbReference>
<comment type="cofactor">
    <cofactor evidence="1 10">
        <name>Zn(2+)</name>
        <dbReference type="ChEBI" id="CHEBI:29105"/>
    </cofactor>
</comment>
<dbReference type="EMBL" id="JAVDUJ010000001">
    <property type="protein sequence ID" value="MDR6939937.1"/>
    <property type="molecule type" value="Genomic_DNA"/>
</dbReference>
<evidence type="ECO:0000313" key="12">
    <source>
        <dbReference type="Proteomes" id="UP001266099"/>
    </source>
</evidence>
<gene>
    <name evidence="11" type="ORF">J2S36_001480</name>
</gene>
<dbReference type="RefSeq" id="WP_309957014.1">
    <property type="nucleotide sequence ID" value="NZ_JAVDUJ010000001.1"/>
</dbReference>
<dbReference type="GO" id="GO:0004177">
    <property type="term" value="F:aminopeptidase activity"/>
    <property type="evidence" value="ECO:0007669"/>
    <property type="project" value="UniProtKB-KW"/>
</dbReference>
<keyword evidence="6 9" id="KW-0378">Hydrolase</keyword>
<dbReference type="SUPFAM" id="SSF101821">
    <property type="entry name" value="Aminopeptidase/glucanase lid domain"/>
    <property type="match status" value="1"/>
</dbReference>
<proteinExistence type="inferred from homology"/>
<dbReference type="InterPro" id="IPR023358">
    <property type="entry name" value="Peptidase_M18_dom2"/>
</dbReference>
<evidence type="ECO:0000256" key="9">
    <source>
        <dbReference type="RuleBase" id="RU004386"/>
    </source>
</evidence>
<reference evidence="11 12" key="1">
    <citation type="submission" date="2023-07" db="EMBL/GenBank/DDBJ databases">
        <title>Sequencing the genomes of 1000 actinobacteria strains.</title>
        <authorList>
            <person name="Klenk H.-P."/>
        </authorList>
    </citation>
    <scope>NUCLEOTIDE SEQUENCE [LARGE SCALE GENOMIC DNA]</scope>
    <source>
        <strain evidence="11 12">DSM 15539</strain>
    </source>
</reference>
<evidence type="ECO:0000256" key="1">
    <source>
        <dbReference type="ARBA" id="ARBA00001947"/>
    </source>
</evidence>
<dbReference type="Pfam" id="PF02127">
    <property type="entry name" value="Peptidase_M18"/>
    <property type="match status" value="1"/>
</dbReference>
<dbReference type="NCBIfam" id="NF002759">
    <property type="entry name" value="PRK02813.1"/>
    <property type="match status" value="1"/>
</dbReference>
<keyword evidence="5 9" id="KW-0479">Metal-binding</keyword>
<evidence type="ECO:0000256" key="7">
    <source>
        <dbReference type="ARBA" id="ARBA00022833"/>
    </source>
</evidence>
<dbReference type="Gene3D" id="3.40.630.10">
    <property type="entry name" value="Zn peptidases"/>
    <property type="match status" value="1"/>
</dbReference>
<name>A0ABU1T3H5_9ACTO</name>
<dbReference type="PANTHER" id="PTHR28570">
    <property type="entry name" value="ASPARTYL AMINOPEPTIDASE"/>
    <property type="match status" value="1"/>
</dbReference>
<evidence type="ECO:0000256" key="10">
    <source>
        <dbReference type="RuleBase" id="RU004387"/>
    </source>
</evidence>
<dbReference type="PRINTS" id="PR00932">
    <property type="entry name" value="AMINO1PTASE"/>
</dbReference>
<dbReference type="EC" id="3.4.11.-" evidence="10"/>
<evidence type="ECO:0000256" key="6">
    <source>
        <dbReference type="ARBA" id="ARBA00022801"/>
    </source>
</evidence>
<evidence type="ECO:0000256" key="3">
    <source>
        <dbReference type="ARBA" id="ARBA00022438"/>
    </source>
</evidence>
<dbReference type="PANTHER" id="PTHR28570:SF3">
    <property type="entry name" value="ASPARTYL AMINOPEPTIDASE"/>
    <property type="match status" value="1"/>
</dbReference>
<evidence type="ECO:0000313" key="11">
    <source>
        <dbReference type="EMBL" id="MDR6939937.1"/>
    </source>
</evidence>
<dbReference type="Proteomes" id="UP001266099">
    <property type="component" value="Unassembled WGS sequence"/>
</dbReference>
<evidence type="ECO:0000256" key="4">
    <source>
        <dbReference type="ARBA" id="ARBA00022670"/>
    </source>
</evidence>
<keyword evidence="8 9" id="KW-0482">Metalloprotease</keyword>
<evidence type="ECO:0000256" key="8">
    <source>
        <dbReference type="ARBA" id="ARBA00023049"/>
    </source>
</evidence>
<dbReference type="InterPro" id="IPR001948">
    <property type="entry name" value="Peptidase_M18"/>
</dbReference>
<keyword evidence="3 9" id="KW-0031">Aminopeptidase</keyword>
<evidence type="ECO:0000256" key="5">
    <source>
        <dbReference type="ARBA" id="ARBA00022723"/>
    </source>
</evidence>
<dbReference type="Gene3D" id="2.30.250.10">
    <property type="entry name" value="Aminopeptidase i, Domain 2"/>
    <property type="match status" value="1"/>
</dbReference>
<accession>A0ABU1T3H5</accession>
<comment type="caution">
    <text evidence="11">The sequence shown here is derived from an EMBL/GenBank/DDBJ whole genome shotgun (WGS) entry which is preliminary data.</text>
</comment>
<comment type="similarity">
    <text evidence="2 9">Belongs to the peptidase M18 family.</text>
</comment>
<protein>
    <recommendedName>
        <fullName evidence="10">M18 family aminopeptidase</fullName>
        <ecNumber evidence="10">3.4.11.-</ecNumber>
    </recommendedName>
</protein>
<evidence type="ECO:0000256" key="2">
    <source>
        <dbReference type="ARBA" id="ARBA00008290"/>
    </source>
</evidence>
<keyword evidence="4 9" id="KW-0645">Protease</keyword>
<keyword evidence="7 9" id="KW-0862">Zinc</keyword>
<keyword evidence="12" id="KW-1185">Reference proteome</keyword>